<dbReference type="OrthoDB" id="3182339at2759"/>
<evidence type="ECO:0000259" key="7">
    <source>
        <dbReference type="Pfam" id="PF20255"/>
    </source>
</evidence>
<proteinExistence type="predicted"/>
<comment type="catalytic activity">
    <reaction evidence="1">
        <text>Thiol-dependent hydrolysis of ester, thioester, amide, peptide and isopeptide bonds formed by the C-terminal Gly of ubiquitin (a 76-residue protein attached to proteins as an intracellular targeting signal).</text>
        <dbReference type="EC" id="3.4.19.12"/>
    </reaction>
</comment>
<dbReference type="GO" id="GO:0006508">
    <property type="term" value="P:proteolysis"/>
    <property type="evidence" value="ECO:0007669"/>
    <property type="project" value="UniProtKB-KW"/>
</dbReference>
<sequence length="1865" mass="212062">MDRTSSMSTTKGQEKMLYLIQHMFLPPKLPQKDDSNLECEKFLLDTTIDALGAFKGHINDTKHDQGVVVDSVIDMVTKMRSVHEFDGNLGAVSEEKLLNALADLSKTGGTIPLYIRAQNAGVLISRVDDSIHFEAFELSPRNEAVITTKGRLRRSFPGPAHSISVKILENRSFQAAVAQTLAKMSHQAAMETLPQARKAGKMHDEDRDTTHPKMVTELFAAFLGSVGEPVDVPRVSKNTREDVTYHDSQRPWRRSPTWLLVRVAMQLLFSRPIVRQRLPGDLYKPFMVFLKSRVLEIAHKHRLHCDFWYAMNAKLARRLLKLDPSIEVPGLDSVKNSMRKSNQVLHSKWSSIMEGNGSSVDLSSLAELDFRRDIFNSLSSFDEHIKSISQRKDGSNSVDFEPQSDLVIYQAEELPTCLDFSKTEYTFYNLKAFENWVASNLGRWLECHKAEPATCSKLGYLIQSYHSTASVVYSGNPEALSLMLLTSLELWIACDKSAIHICLLLGDYDPEIPGQLLQSLVLPFRSQMERLLRAEDYLDRRRTSVMSSSSSIFRDFGNQRSFPVRYFDQSLDHQNLIEEIRKRATQAKQAKQNEFHQKRERYNHLMKLYDESKCDFRELVIDATTGVLGLRHHENCTKCGHKSQAASLNILIHEWPLPEKEFEARSTIFELNVPLSFGYWRDTTVYFLLDVLKTEYVSEDQPRATYPLKNYSGLSSYFKTFSSTQRIGILSQDKPHEATHRRCKSIATTSDVNDVCLDNGLHYQYHDASTLCFVDKFLITDKVPNFCTYKLPAESSALQKFLFRPSSIPSGPPPNTVVASQSDCPDHMSLDEYKALSSVGLGYRIQWQNILQISVTSSVDFKKLETGLTILQSIYQTGPPSSGSVLRAGHEILDDDNLAHAILKALREALQRVKENWESSQALSTFISLAARLLSLTSSNQIKEGCLHYLASVRVVAFGWVILLRDKAHMTTSADQRTYLLSRALEVALVCVDSFNIDERYLETLLAIPEDLSLLIQCSIVVQEGAYTPTHRSDPIVSLLFQRWKALTYRSYPILATNIIESNSPSLDDAISKSWSAYKAGSGWRKSPEQDGHWLITRTEPQDKSNGLWVHFNLLTGELLVNGLPLARLPLRYEYHPMYPTLFGSCAIEVMPTSVQGMEFSGKKEYAGYTLHFGTNQSPDDSNPWEHDLLVQAIKGGQKYELVPSRLLRGNFPVFFVEEFVHWYDCYDNSLEFRPIKTPWNSSPHNWRLVWSTSTSGWHMTKDDVSLVGIKSQTAKNLSDILNPLEDPLRIHTFFHHASSLLEIELPRLQLGFYLKLGGSSIHSRQFRGMSIDLDQSLGTLVGLRNRLMLKHENSGNRVVILPEGDVIWRAEGEHIQVLIDKDSATKAHAYHVDDQIGRLIDNGNLQSKLILCYIHALTSFCLPDPLTRKTGTEQALSILSSAAVKSFDQLEQRNVEVLHLIAQLTPGRKYYPDNDNDNERVMQTVSWDPNLGFLAQHGGFYKSVKSIFDQSDSASIFYPDSNMKLPQLDQVKEDLLLRDCIRSSTFRVSGFGAEDHTTNHDEVYGARDQEQSSLRYSKAFAISSMIYRERKTLQYRPPPHFREHLWKYLSRTQMSSKIIFGSKYPLQICDLNYDARLLDNEQSSDFLSENWCALHQTFSQEHSRIEKFHLMLWFSTLAFAGNADMEIIQTLASFYVLPSMAQLSPPQIKSFQLSQGCEVNRYELLESIQSARFPLRQCPEAHLTSRPAESHEVLWQRKQEVFQRKQSNALDELRDALAKQFPSEVPVAPTNDTSAAFQTYVDVRKATNDAKPKFKTWFDNHQFHKYLSQIEDALSGSIVKAMDIPSCSFTLPRAGTDSSLLMTL</sequence>
<keyword evidence="5" id="KW-0378">Hydrolase</keyword>
<dbReference type="PANTHER" id="PTHR13367">
    <property type="entry name" value="UBIQUITIN THIOESTERASE"/>
    <property type="match status" value="1"/>
</dbReference>
<reference evidence="8 9" key="1">
    <citation type="submission" date="2018-05" db="EMBL/GenBank/DDBJ databases">
        <title>Whole genome sequencing for identification of molecular markers to develop diagnostic detection tools for the regulated plant pathogen Lachnellula willkommii.</title>
        <authorList>
            <person name="Giroux E."/>
            <person name="Bilodeau G."/>
        </authorList>
    </citation>
    <scope>NUCLEOTIDE SEQUENCE [LARGE SCALE GENOMIC DNA]</scope>
    <source>
        <strain evidence="8 9">CBS 625.97</strain>
    </source>
</reference>
<dbReference type="Pfam" id="PF20255">
    <property type="entry name" value="DUF6606"/>
    <property type="match status" value="1"/>
</dbReference>
<dbReference type="GO" id="GO:0004843">
    <property type="term" value="F:cysteine-type deubiquitinase activity"/>
    <property type="evidence" value="ECO:0007669"/>
    <property type="project" value="UniProtKB-EC"/>
</dbReference>
<evidence type="ECO:0000313" key="8">
    <source>
        <dbReference type="EMBL" id="TVY56340.1"/>
    </source>
</evidence>
<keyword evidence="9" id="KW-1185">Reference proteome</keyword>
<evidence type="ECO:0000313" key="9">
    <source>
        <dbReference type="Proteomes" id="UP000481288"/>
    </source>
</evidence>
<evidence type="ECO:0000256" key="2">
    <source>
        <dbReference type="ARBA" id="ARBA00012759"/>
    </source>
</evidence>
<dbReference type="Proteomes" id="UP000481288">
    <property type="component" value="Unassembled WGS sequence"/>
</dbReference>
<keyword evidence="4" id="KW-0833">Ubl conjugation pathway</keyword>
<evidence type="ECO:0000256" key="1">
    <source>
        <dbReference type="ARBA" id="ARBA00000707"/>
    </source>
</evidence>
<dbReference type="PANTHER" id="PTHR13367:SF34">
    <property type="match status" value="1"/>
</dbReference>
<evidence type="ECO:0000256" key="3">
    <source>
        <dbReference type="ARBA" id="ARBA00022670"/>
    </source>
</evidence>
<keyword evidence="3" id="KW-0645">Protease</keyword>
<name>A0A7D8UVI0_9HELO</name>
<dbReference type="InterPro" id="IPR046541">
    <property type="entry name" value="DUF6606"/>
</dbReference>
<organism evidence="8 9">
    <name type="scientific">Lachnellula cervina</name>
    <dbReference type="NCBI Taxonomy" id="1316786"/>
    <lineage>
        <taxon>Eukaryota</taxon>
        <taxon>Fungi</taxon>
        <taxon>Dikarya</taxon>
        <taxon>Ascomycota</taxon>
        <taxon>Pezizomycotina</taxon>
        <taxon>Leotiomycetes</taxon>
        <taxon>Helotiales</taxon>
        <taxon>Lachnaceae</taxon>
        <taxon>Lachnellula</taxon>
    </lineage>
</organism>
<evidence type="ECO:0000256" key="5">
    <source>
        <dbReference type="ARBA" id="ARBA00022801"/>
    </source>
</evidence>
<accession>A0A7D8UVI0</accession>
<dbReference type="EC" id="3.4.19.12" evidence="2"/>
<comment type="caution">
    <text evidence="8">The sequence shown here is derived from an EMBL/GenBank/DDBJ whole genome shotgun (WGS) entry which is preliminary data.</text>
</comment>
<keyword evidence="6" id="KW-0788">Thiol protease</keyword>
<evidence type="ECO:0000256" key="4">
    <source>
        <dbReference type="ARBA" id="ARBA00022786"/>
    </source>
</evidence>
<gene>
    <name evidence="8" type="ORF">LCER1_G002622</name>
</gene>
<evidence type="ECO:0000256" key="6">
    <source>
        <dbReference type="ARBA" id="ARBA00022807"/>
    </source>
</evidence>
<dbReference type="InterPro" id="IPR051346">
    <property type="entry name" value="OTU_Deubiquitinase"/>
</dbReference>
<protein>
    <recommendedName>
        <fullName evidence="2">ubiquitinyl hydrolase 1</fullName>
        <ecNumber evidence="2">3.4.19.12</ecNumber>
    </recommendedName>
</protein>
<dbReference type="EMBL" id="QGMG01000168">
    <property type="protein sequence ID" value="TVY56340.1"/>
    <property type="molecule type" value="Genomic_DNA"/>
</dbReference>
<feature type="domain" description="DUF6606" evidence="7">
    <location>
        <begin position="19"/>
        <end position="296"/>
    </location>
</feature>